<protein>
    <recommendedName>
        <fullName evidence="1">MACPF domain-containing protein</fullName>
    </recommendedName>
</protein>
<organism evidence="2 3">
    <name type="scientific">Sinocyclocheilus anshuiensis</name>
    <dbReference type="NCBI Taxonomy" id="1608454"/>
    <lineage>
        <taxon>Eukaryota</taxon>
        <taxon>Metazoa</taxon>
        <taxon>Chordata</taxon>
        <taxon>Craniata</taxon>
        <taxon>Vertebrata</taxon>
        <taxon>Euteleostomi</taxon>
        <taxon>Actinopterygii</taxon>
        <taxon>Neopterygii</taxon>
        <taxon>Teleostei</taxon>
        <taxon>Ostariophysi</taxon>
        <taxon>Cypriniformes</taxon>
        <taxon>Cyprinidae</taxon>
        <taxon>Cyprininae</taxon>
        <taxon>Sinocyclocheilus</taxon>
    </lineage>
</organism>
<sequence length="386" mass="43162">MLNTASGGLALQGIFKTGNVEDLLKDRQQLIRIDDCKFAGPRHASRYMKYDFSSYKSHQKFLGSVEKLGYSYSAELNLGFLAAQTKFGLQNASALSTSFQSQSEKSYVAMTVCHYMPLASAFIDQLTLSDSVKKELIEINELLHAIDQDENPHLQKRVERFFERFGSHVPQGPIHFGGTFWWNAYAQGFSDQNHNKMKAQVCKVLAMNCTVQTSKMISASIDTSISTGKGSSQIRFSDDLETVVQHSVDKFGGPAETDDHILWKNNLATNKKSWAVIDRGSTLTPVWDIIQTGHNDQFKDPLKLCTFLIKAYKEITHQDAESADDIKALRIVAEAEKCMLSVDEITCVAPPNKCHCIASHRTISSDRVCVGYISSSCVFHETRNIH</sequence>
<reference evidence="2" key="2">
    <citation type="submission" date="2025-09" db="UniProtKB">
        <authorList>
            <consortium name="Ensembl"/>
        </authorList>
    </citation>
    <scope>IDENTIFICATION</scope>
</reference>
<dbReference type="InterPro" id="IPR020864">
    <property type="entry name" value="MACPF"/>
</dbReference>
<reference evidence="2" key="1">
    <citation type="submission" date="2025-08" db="UniProtKB">
        <authorList>
            <consortium name="Ensembl"/>
        </authorList>
    </citation>
    <scope>IDENTIFICATION</scope>
</reference>
<dbReference type="Proteomes" id="UP000472260">
    <property type="component" value="Unassembled WGS sequence"/>
</dbReference>
<dbReference type="Ensembl" id="ENSSANT00000026753.1">
    <property type="protein sequence ID" value="ENSSANP00000025113.1"/>
    <property type="gene ID" value="ENSSANG00000012961.1"/>
</dbReference>
<evidence type="ECO:0000313" key="3">
    <source>
        <dbReference type="Proteomes" id="UP000472260"/>
    </source>
</evidence>
<name>A0A671LX86_9TELE</name>
<accession>A0A671LX86</accession>
<dbReference type="Pfam" id="PF01823">
    <property type="entry name" value="MACPF"/>
    <property type="match status" value="1"/>
</dbReference>
<dbReference type="AlphaFoldDB" id="A0A671LX86"/>
<keyword evidence="3" id="KW-1185">Reference proteome</keyword>
<evidence type="ECO:0000313" key="2">
    <source>
        <dbReference type="Ensembl" id="ENSSANP00000025113.1"/>
    </source>
</evidence>
<proteinExistence type="predicted"/>
<feature type="domain" description="MACPF" evidence="1">
    <location>
        <begin position="96"/>
        <end position="268"/>
    </location>
</feature>
<evidence type="ECO:0000259" key="1">
    <source>
        <dbReference type="Pfam" id="PF01823"/>
    </source>
</evidence>